<dbReference type="InterPro" id="IPR023393">
    <property type="entry name" value="START-like_dom_sf"/>
</dbReference>
<reference evidence="3 4" key="1">
    <citation type="submission" date="2023-03" db="EMBL/GenBank/DDBJ databases">
        <title>Muricauda XX sp. nov. and Muricauda XXX sp. nov., two novel species isolated from Okinawa Trough.</title>
        <authorList>
            <person name="Cao W."/>
            <person name="Deng X."/>
        </authorList>
    </citation>
    <scope>NUCLEOTIDE SEQUENCE [LARGE SCALE GENOMIC DNA]</scope>
    <source>
        <strain evidence="3 4">334s03</strain>
    </source>
</reference>
<protein>
    <submittedName>
        <fullName evidence="3">SRPBCC domain-containing protein</fullName>
    </submittedName>
</protein>
<sequence>MEQSIYHDLEVNGTIEKTFKAITQPEHLINWWPQNCKGIPKENEVYNFFFTPEYDWYGRVIKLEENKSFHIKMTKSDPDWNPTSFGFDLEENSTGTVLLKFWHTGWPKCNHHFRRSSYCWAILLKGLKDYVEHGKIIPFEERQ</sequence>
<evidence type="ECO:0000313" key="3">
    <source>
        <dbReference type="EMBL" id="MDF0716438.1"/>
    </source>
</evidence>
<dbReference type="RefSeq" id="WP_275615671.1">
    <property type="nucleotide sequence ID" value="NZ_JARFVB010000005.1"/>
</dbReference>
<organism evidence="3 4">
    <name type="scientific">Flagellimonas yonaguniensis</name>
    <dbReference type="NCBI Taxonomy" id="3031325"/>
    <lineage>
        <taxon>Bacteria</taxon>
        <taxon>Pseudomonadati</taxon>
        <taxon>Bacteroidota</taxon>
        <taxon>Flavobacteriia</taxon>
        <taxon>Flavobacteriales</taxon>
        <taxon>Flavobacteriaceae</taxon>
        <taxon>Flagellimonas</taxon>
    </lineage>
</organism>
<dbReference type="EMBL" id="JARFVB010000005">
    <property type="protein sequence ID" value="MDF0716438.1"/>
    <property type="molecule type" value="Genomic_DNA"/>
</dbReference>
<evidence type="ECO:0000313" key="4">
    <source>
        <dbReference type="Proteomes" id="UP001221366"/>
    </source>
</evidence>
<name>A0ABT5XZ19_9FLAO</name>
<evidence type="ECO:0000256" key="1">
    <source>
        <dbReference type="ARBA" id="ARBA00006817"/>
    </source>
</evidence>
<dbReference type="SUPFAM" id="SSF55961">
    <property type="entry name" value="Bet v1-like"/>
    <property type="match status" value="1"/>
</dbReference>
<proteinExistence type="inferred from homology"/>
<comment type="caution">
    <text evidence="3">The sequence shown here is derived from an EMBL/GenBank/DDBJ whole genome shotgun (WGS) entry which is preliminary data.</text>
</comment>
<evidence type="ECO:0000259" key="2">
    <source>
        <dbReference type="Pfam" id="PF08327"/>
    </source>
</evidence>
<dbReference type="Proteomes" id="UP001221366">
    <property type="component" value="Unassembled WGS sequence"/>
</dbReference>
<dbReference type="InterPro" id="IPR013538">
    <property type="entry name" value="ASHA1/2-like_C"/>
</dbReference>
<keyword evidence="4" id="KW-1185">Reference proteome</keyword>
<dbReference type="Pfam" id="PF08327">
    <property type="entry name" value="AHSA1"/>
    <property type="match status" value="1"/>
</dbReference>
<dbReference type="Gene3D" id="3.30.530.20">
    <property type="match status" value="1"/>
</dbReference>
<accession>A0ABT5XZ19</accession>
<feature type="domain" description="Activator of Hsp90 ATPase homologue 1/2-like C-terminal" evidence="2">
    <location>
        <begin position="14"/>
        <end position="132"/>
    </location>
</feature>
<dbReference type="CDD" id="cd07814">
    <property type="entry name" value="SRPBCC_CalC_Aha1-like"/>
    <property type="match status" value="1"/>
</dbReference>
<gene>
    <name evidence="3" type="ORF">PY092_09785</name>
</gene>
<comment type="similarity">
    <text evidence="1">Belongs to the AHA1 family.</text>
</comment>